<dbReference type="InterPro" id="IPR049243">
    <property type="entry name" value="DUF6878"/>
</dbReference>
<evidence type="ECO:0000313" key="3">
    <source>
        <dbReference type="Proteomes" id="UP001521209"/>
    </source>
</evidence>
<sequence length="165" mass="18359">MSDHHNPALGQQPPASPDAFLASWEQKERAYRERASAVLDGNKKALFGILAEHGITAVIVNFDGYGDSGQIEDITAQSGDVAAELPDERIELFRPAWDSPDIERQTHTVREAIEALSYDFLAQTHCGWENNDGAYGDFTFDVTAGSITLDYNERYTATENYSHEF</sequence>
<comment type="caution">
    <text evidence="2">The sequence shown here is derived from an EMBL/GenBank/DDBJ whole genome shotgun (WGS) entry which is preliminary data.</text>
</comment>
<name>A0ABS9E0M0_9PROT</name>
<evidence type="ECO:0000259" key="1">
    <source>
        <dbReference type="Pfam" id="PF21798"/>
    </source>
</evidence>
<accession>A0ABS9E0M0</accession>
<proteinExistence type="predicted"/>
<reference evidence="2 3" key="1">
    <citation type="submission" date="2022-01" db="EMBL/GenBank/DDBJ databases">
        <authorList>
            <person name="Won M."/>
            <person name="Kim S.-J."/>
            <person name="Kwon S.-W."/>
        </authorList>
    </citation>
    <scope>NUCLEOTIDE SEQUENCE [LARGE SCALE GENOMIC DNA]</scope>
    <source>
        <strain evidence="2 3">KCTC 23505</strain>
    </source>
</reference>
<evidence type="ECO:0000313" key="2">
    <source>
        <dbReference type="EMBL" id="MCF3948541.1"/>
    </source>
</evidence>
<organism evidence="2 3">
    <name type="scientific">Acidiphilium iwatense</name>
    <dbReference type="NCBI Taxonomy" id="768198"/>
    <lineage>
        <taxon>Bacteria</taxon>
        <taxon>Pseudomonadati</taxon>
        <taxon>Pseudomonadota</taxon>
        <taxon>Alphaproteobacteria</taxon>
        <taxon>Acetobacterales</taxon>
        <taxon>Acidocellaceae</taxon>
        <taxon>Acidiphilium</taxon>
    </lineage>
</organism>
<gene>
    <name evidence="2" type="ORF">L2A60_17890</name>
</gene>
<protein>
    <recommendedName>
        <fullName evidence="1">DUF6878 domain-containing protein</fullName>
    </recommendedName>
</protein>
<dbReference type="Proteomes" id="UP001521209">
    <property type="component" value="Unassembled WGS sequence"/>
</dbReference>
<dbReference type="EMBL" id="JAKGBZ010000059">
    <property type="protein sequence ID" value="MCF3948541.1"/>
    <property type="molecule type" value="Genomic_DNA"/>
</dbReference>
<keyword evidence="3" id="KW-1185">Reference proteome</keyword>
<feature type="domain" description="DUF6878" evidence="1">
    <location>
        <begin position="40"/>
        <end position="165"/>
    </location>
</feature>
<dbReference type="RefSeq" id="WP_235705823.1">
    <property type="nucleotide sequence ID" value="NZ_JAKGBZ010000059.1"/>
</dbReference>
<dbReference type="Pfam" id="PF21798">
    <property type="entry name" value="DUF6878"/>
    <property type="match status" value="1"/>
</dbReference>